<sequence>MDRKVILYIAMSIDGFIARKNGDVDWLEGDGSDEKADMGYEDFYEDIDTVIMGRTTYEQILTFGEYPYKGSKGYVYTSKDTDNNEDVVFTKEKPEELIDRLKKNDGKNIWVVGGSLIIDEFIKKNLIDEYVISIIPTILGDGIPLFRGNDSQMEFKLDKHEMVNGIVLLYYSKRINNK</sequence>
<dbReference type="RefSeq" id="WP_281815311.1">
    <property type="nucleotide sequence ID" value="NZ_BRLB01000005.1"/>
</dbReference>
<dbReference type="PANTHER" id="PTHR38011:SF11">
    <property type="entry name" value="2,5-DIAMINO-6-RIBOSYLAMINO-4(3H)-PYRIMIDINONE 5'-PHOSPHATE REDUCTASE"/>
    <property type="match status" value="1"/>
</dbReference>
<proteinExistence type="predicted"/>
<dbReference type="AlphaFoldDB" id="A0A9W5YAT6"/>
<gene>
    <name evidence="2" type="ORF">SH1V18_21790</name>
</gene>
<dbReference type="Pfam" id="PF01872">
    <property type="entry name" value="RibD_C"/>
    <property type="match status" value="1"/>
</dbReference>
<dbReference type="GO" id="GO:0008703">
    <property type="term" value="F:5-amino-6-(5-phosphoribosylamino)uracil reductase activity"/>
    <property type="evidence" value="ECO:0007669"/>
    <property type="project" value="InterPro"/>
</dbReference>
<dbReference type="InterPro" id="IPR050765">
    <property type="entry name" value="Riboflavin_Biosynth_HTPR"/>
</dbReference>
<reference evidence="2" key="1">
    <citation type="submission" date="2022-06" db="EMBL/GenBank/DDBJ databases">
        <title>Vallitalea longa sp. nov., an anaerobic bacterium isolated from marine sediment.</title>
        <authorList>
            <person name="Hirano S."/>
            <person name="Terahara T."/>
            <person name="Mori K."/>
            <person name="Hamada M."/>
            <person name="Matsumoto R."/>
            <person name="Kobayashi T."/>
        </authorList>
    </citation>
    <scope>NUCLEOTIDE SEQUENCE</scope>
    <source>
        <strain evidence="2">SH18-1</strain>
    </source>
</reference>
<dbReference type="InterPro" id="IPR024072">
    <property type="entry name" value="DHFR-like_dom_sf"/>
</dbReference>
<feature type="domain" description="Bacterial bifunctional deaminase-reductase C-terminal" evidence="1">
    <location>
        <begin position="3"/>
        <end position="163"/>
    </location>
</feature>
<organism evidence="2 3">
    <name type="scientific">Vallitalea longa</name>
    <dbReference type="NCBI Taxonomy" id="2936439"/>
    <lineage>
        <taxon>Bacteria</taxon>
        <taxon>Bacillati</taxon>
        <taxon>Bacillota</taxon>
        <taxon>Clostridia</taxon>
        <taxon>Lachnospirales</taxon>
        <taxon>Vallitaleaceae</taxon>
        <taxon>Vallitalea</taxon>
    </lineage>
</organism>
<evidence type="ECO:0000313" key="2">
    <source>
        <dbReference type="EMBL" id="GKX29699.1"/>
    </source>
</evidence>
<keyword evidence="3" id="KW-1185">Reference proteome</keyword>
<name>A0A9W5YAT6_9FIRM</name>
<protein>
    <submittedName>
        <fullName evidence="2">Dihydrofolate reductase</fullName>
    </submittedName>
</protein>
<dbReference type="GO" id="GO:0009231">
    <property type="term" value="P:riboflavin biosynthetic process"/>
    <property type="evidence" value="ECO:0007669"/>
    <property type="project" value="InterPro"/>
</dbReference>
<comment type="caution">
    <text evidence="2">The sequence shown here is derived from an EMBL/GenBank/DDBJ whole genome shotgun (WGS) entry which is preliminary data.</text>
</comment>
<dbReference type="SUPFAM" id="SSF53597">
    <property type="entry name" value="Dihydrofolate reductase-like"/>
    <property type="match status" value="1"/>
</dbReference>
<dbReference type="EMBL" id="BRLB01000005">
    <property type="protein sequence ID" value="GKX29699.1"/>
    <property type="molecule type" value="Genomic_DNA"/>
</dbReference>
<dbReference type="PANTHER" id="PTHR38011">
    <property type="entry name" value="DIHYDROFOLATE REDUCTASE FAMILY PROTEIN (AFU_ORTHOLOGUE AFUA_8G06820)"/>
    <property type="match status" value="1"/>
</dbReference>
<dbReference type="Proteomes" id="UP001144256">
    <property type="component" value="Unassembled WGS sequence"/>
</dbReference>
<evidence type="ECO:0000259" key="1">
    <source>
        <dbReference type="Pfam" id="PF01872"/>
    </source>
</evidence>
<dbReference type="Gene3D" id="3.40.430.10">
    <property type="entry name" value="Dihydrofolate Reductase, subunit A"/>
    <property type="match status" value="1"/>
</dbReference>
<evidence type="ECO:0000313" key="3">
    <source>
        <dbReference type="Proteomes" id="UP001144256"/>
    </source>
</evidence>
<dbReference type="InterPro" id="IPR002734">
    <property type="entry name" value="RibDG_C"/>
</dbReference>
<accession>A0A9W5YAT6</accession>